<organism evidence="1">
    <name type="scientific">freshwater metagenome</name>
    <dbReference type="NCBI Taxonomy" id="449393"/>
    <lineage>
        <taxon>unclassified sequences</taxon>
        <taxon>metagenomes</taxon>
        <taxon>ecological metagenomes</taxon>
    </lineage>
</organism>
<dbReference type="EMBL" id="CAEZYQ010000023">
    <property type="protein sequence ID" value="CAB4759692.1"/>
    <property type="molecule type" value="Genomic_DNA"/>
</dbReference>
<sequence length="191" mass="20879">MLRRKTPKNTSSLHTVLRTGSIAELEQHYSPSFVNYDGYPGATLLTTALGNSDPSSRVALAHRLLDDGADVTRHAPLHVLLGQNAHDPEPEAELLARLLDAGADVNHAVPDVGTPLETIAKKFKFSDADNQPFYDVLLARPDIDFLAPGLDGRPVLVNLRKWYALRGHLVEQVEAVLNRRGITAPPEPVDD</sequence>
<accession>A0A6J6UIS5</accession>
<gene>
    <name evidence="1" type="ORF">UFOPK2761_02550</name>
</gene>
<dbReference type="InterPro" id="IPR036770">
    <property type="entry name" value="Ankyrin_rpt-contain_sf"/>
</dbReference>
<dbReference type="Gene3D" id="1.25.40.20">
    <property type="entry name" value="Ankyrin repeat-containing domain"/>
    <property type="match status" value="1"/>
</dbReference>
<proteinExistence type="predicted"/>
<protein>
    <submittedName>
        <fullName evidence="1">Unannotated protein</fullName>
    </submittedName>
</protein>
<dbReference type="AlphaFoldDB" id="A0A6J6UIS5"/>
<reference evidence="1" key="1">
    <citation type="submission" date="2020-05" db="EMBL/GenBank/DDBJ databases">
        <authorList>
            <person name="Chiriac C."/>
            <person name="Salcher M."/>
            <person name="Ghai R."/>
            <person name="Kavagutti S V."/>
        </authorList>
    </citation>
    <scope>NUCLEOTIDE SEQUENCE</scope>
</reference>
<evidence type="ECO:0000313" key="1">
    <source>
        <dbReference type="EMBL" id="CAB4759692.1"/>
    </source>
</evidence>
<name>A0A6J6UIS5_9ZZZZ</name>